<reference evidence="7 8" key="1">
    <citation type="journal article" date="2019" name="Microorganisms">
        <title>Paenibacillus lutrae sp. nov., A Chitinolytic Species Isolated from A River Otter in Castril Natural Park, Granada, Spain.</title>
        <authorList>
            <person name="Rodriguez M."/>
            <person name="Reina J.C."/>
            <person name="Bejar V."/>
            <person name="Llamas I."/>
        </authorList>
    </citation>
    <scope>NUCLEOTIDE SEQUENCE [LARGE SCALE GENOMIC DNA]</scope>
    <source>
        <strain evidence="7 8">N10</strain>
    </source>
</reference>
<comment type="similarity">
    <text evidence="2">Belongs to the TerC family.</text>
</comment>
<evidence type="ECO:0000256" key="5">
    <source>
        <dbReference type="ARBA" id="ARBA00023136"/>
    </source>
</evidence>
<evidence type="ECO:0000256" key="4">
    <source>
        <dbReference type="ARBA" id="ARBA00022989"/>
    </source>
</evidence>
<proteinExistence type="inferred from homology"/>
<protein>
    <submittedName>
        <fullName evidence="7">YjbE family putative metal transport protein</fullName>
    </submittedName>
</protein>
<dbReference type="AlphaFoldDB" id="A0A7X3FGU2"/>
<dbReference type="RefSeq" id="WP_157334368.1">
    <property type="nucleotide sequence ID" value="NZ_RHLK01000003.1"/>
</dbReference>
<evidence type="ECO:0000256" key="1">
    <source>
        <dbReference type="ARBA" id="ARBA00004141"/>
    </source>
</evidence>
<feature type="transmembrane region" description="Helical" evidence="6">
    <location>
        <begin position="132"/>
        <end position="151"/>
    </location>
</feature>
<keyword evidence="3 6" id="KW-0812">Transmembrane</keyword>
<organism evidence="7 8">
    <name type="scientific">Paenibacillus lutrae</name>
    <dbReference type="NCBI Taxonomy" id="2078573"/>
    <lineage>
        <taxon>Bacteria</taxon>
        <taxon>Bacillati</taxon>
        <taxon>Bacillota</taxon>
        <taxon>Bacilli</taxon>
        <taxon>Bacillales</taxon>
        <taxon>Paenibacillaceae</taxon>
        <taxon>Paenibacillus</taxon>
    </lineage>
</organism>
<dbReference type="PANTHER" id="PTHR30238:SF4">
    <property type="entry name" value="SLL1022 PROTEIN"/>
    <property type="match status" value="1"/>
</dbReference>
<keyword evidence="5 6" id="KW-0472">Membrane</keyword>
<accession>A0A7X3FGU2</accession>
<name>A0A7X3FGU2_9BACL</name>
<feature type="transmembrane region" description="Helical" evidence="6">
    <location>
        <begin position="107"/>
        <end position="126"/>
    </location>
</feature>
<evidence type="ECO:0000256" key="6">
    <source>
        <dbReference type="SAM" id="Phobius"/>
    </source>
</evidence>
<feature type="transmembrane region" description="Helical" evidence="6">
    <location>
        <begin position="194"/>
        <end position="215"/>
    </location>
</feature>
<dbReference type="Proteomes" id="UP000490800">
    <property type="component" value="Unassembled WGS sequence"/>
</dbReference>
<dbReference type="EMBL" id="RHLK01000003">
    <property type="protein sequence ID" value="MVO99399.1"/>
    <property type="molecule type" value="Genomic_DNA"/>
</dbReference>
<dbReference type="NCBIfam" id="TIGR03717">
    <property type="entry name" value="R_switched_YjbE"/>
    <property type="match status" value="1"/>
</dbReference>
<sequence length="223" mass="23737">MLEQIGMFLQIMLINIVLSGDNAVVIAMASKNLPGAQRRQAVWWGAFGAIALRLLLTIVAVSVLQVPYIQAAGSLLLLWIAIKLLIDNENHSSIPQASSLSRAVWTIVAADFVMSLDNVLAIAAAAGNNLTILILGIGLSIPIIIWGSAVVVELLAKFPILIYIGAGILGYTAGEMFLSDSRTSGWVLGALPHWPVPLAAAGFVVIAGLLCKWLITQKRNTAY</sequence>
<feature type="transmembrane region" description="Helical" evidence="6">
    <location>
        <begin position="6"/>
        <end position="29"/>
    </location>
</feature>
<evidence type="ECO:0000313" key="8">
    <source>
        <dbReference type="Proteomes" id="UP000490800"/>
    </source>
</evidence>
<evidence type="ECO:0000256" key="3">
    <source>
        <dbReference type="ARBA" id="ARBA00022692"/>
    </source>
</evidence>
<comment type="subcellular location">
    <subcellularLocation>
        <location evidence="1">Membrane</location>
        <topology evidence="1">Multi-pass membrane protein</topology>
    </subcellularLocation>
</comment>
<keyword evidence="8" id="KW-1185">Reference proteome</keyword>
<dbReference type="InterPro" id="IPR005496">
    <property type="entry name" value="Integral_membrane_TerC"/>
</dbReference>
<dbReference type="PANTHER" id="PTHR30238">
    <property type="entry name" value="MEMBRANE BOUND PREDICTED REDOX MODULATOR"/>
    <property type="match status" value="1"/>
</dbReference>
<dbReference type="Pfam" id="PF03741">
    <property type="entry name" value="TerC"/>
    <property type="match status" value="1"/>
</dbReference>
<comment type="caution">
    <text evidence="7">The sequence shown here is derived from an EMBL/GenBank/DDBJ whole genome shotgun (WGS) entry which is preliminary data.</text>
</comment>
<feature type="transmembrane region" description="Helical" evidence="6">
    <location>
        <begin position="41"/>
        <end position="62"/>
    </location>
</feature>
<evidence type="ECO:0000313" key="7">
    <source>
        <dbReference type="EMBL" id="MVO99399.1"/>
    </source>
</evidence>
<dbReference type="GO" id="GO:0016020">
    <property type="term" value="C:membrane"/>
    <property type="evidence" value="ECO:0007669"/>
    <property type="project" value="UniProtKB-SubCell"/>
</dbReference>
<gene>
    <name evidence="7" type="ORF">EDM21_07640</name>
</gene>
<feature type="transmembrane region" description="Helical" evidence="6">
    <location>
        <begin position="158"/>
        <end position="174"/>
    </location>
</feature>
<dbReference type="OrthoDB" id="5295733at2"/>
<dbReference type="InterPro" id="IPR022301">
    <property type="entry name" value="Integral_membrane_YjbE"/>
</dbReference>
<keyword evidence="4 6" id="KW-1133">Transmembrane helix</keyword>
<evidence type="ECO:0000256" key="2">
    <source>
        <dbReference type="ARBA" id="ARBA00007511"/>
    </source>
</evidence>